<protein>
    <recommendedName>
        <fullName evidence="3">Chemotaxis protein CheZ</fullName>
    </recommendedName>
</protein>
<dbReference type="Proteomes" id="UP000242502">
    <property type="component" value="Unassembled WGS sequence"/>
</dbReference>
<organism evidence="1 2">
    <name type="scientific">Candidatus Endobugula sertula</name>
    <name type="common">Bugula neritina bacterial symbiont</name>
    <dbReference type="NCBI Taxonomy" id="62101"/>
    <lineage>
        <taxon>Bacteria</taxon>
        <taxon>Pseudomonadati</taxon>
        <taxon>Pseudomonadota</taxon>
        <taxon>Gammaproteobacteria</taxon>
        <taxon>Cellvibrionales</taxon>
        <taxon>Cellvibrionaceae</taxon>
        <taxon>Candidatus Endobugula</taxon>
    </lineage>
</organism>
<proteinExistence type="predicted"/>
<comment type="caution">
    <text evidence="1">The sequence shown here is derived from an EMBL/GenBank/DDBJ whole genome shotgun (WGS) entry which is preliminary data.</text>
</comment>
<evidence type="ECO:0008006" key="3">
    <source>
        <dbReference type="Google" id="ProtNLM"/>
    </source>
</evidence>
<dbReference type="EMBL" id="MDLC01000016">
    <property type="protein sequence ID" value="ODS23967.1"/>
    <property type="molecule type" value="Genomic_DNA"/>
</dbReference>
<sequence>MNTNYPNNRSISGSTPHNVLLSSERDITEDAQQKLSEIGAYIEEILSDEAKYVDDDIYRISSLIHDAMEQLQHSFSLVMMKTNSQSNLIARLVLCLSRSEQSFDKDTETMLNSLSENADNIKQEINRSICALQFEDISKQLTDHIQKRLEHINDIALVAHTEIPNANTSAELNVVADRLRVMRDDFRKMNIAEIVRQHDLSEGDIELF</sequence>
<evidence type="ECO:0000313" key="1">
    <source>
        <dbReference type="EMBL" id="ODS23967.1"/>
    </source>
</evidence>
<evidence type="ECO:0000313" key="2">
    <source>
        <dbReference type="Proteomes" id="UP000242502"/>
    </source>
</evidence>
<reference evidence="1 2" key="1">
    <citation type="journal article" date="2016" name="Appl. Environ. Microbiol.">
        <title>Lack of Overt Genome Reduction in the Bryostatin-Producing Bryozoan Symbiont "Candidatus Endobugula sertula".</title>
        <authorList>
            <person name="Miller I.J."/>
            <person name="Vanee N."/>
            <person name="Fong S.S."/>
            <person name="Lim-Fong G.E."/>
            <person name="Kwan J.C."/>
        </authorList>
    </citation>
    <scope>NUCLEOTIDE SEQUENCE [LARGE SCALE GENOMIC DNA]</scope>
    <source>
        <strain evidence="1">AB1-4</strain>
    </source>
</reference>
<gene>
    <name evidence="1" type="ORF">AB835_06025</name>
</gene>
<accession>A0A1D2QQW7</accession>
<name>A0A1D2QQW7_9GAMM</name>
<dbReference type="STRING" id="62101.AB835_06025"/>
<dbReference type="AlphaFoldDB" id="A0A1D2QQW7"/>